<sequence length="81" mass="9312">DELQVSIPDFETDKAITKRRLVSYLASVYDPCGLVLATTLQLKLAIHDVWADGLDWDDPIPDKTNRKVMKIIKDIEQLKTW</sequence>
<protein>
    <submittedName>
        <fullName evidence="1">Uncharacterized protein</fullName>
    </submittedName>
</protein>
<dbReference type="Proteomes" id="UP000194236">
    <property type="component" value="Unassembled WGS sequence"/>
</dbReference>
<accession>A0A1Y3BNJ4</accession>
<gene>
    <name evidence="1" type="ORF">BLA29_015415</name>
</gene>
<feature type="non-terminal residue" evidence="1">
    <location>
        <position position="1"/>
    </location>
</feature>
<comment type="caution">
    <text evidence="1">The sequence shown here is derived from an EMBL/GenBank/DDBJ whole genome shotgun (WGS) entry which is preliminary data.</text>
</comment>
<keyword evidence="2" id="KW-1185">Reference proteome</keyword>
<proteinExistence type="predicted"/>
<dbReference type="Pfam" id="PF05380">
    <property type="entry name" value="Peptidase_A17"/>
    <property type="match status" value="1"/>
</dbReference>
<dbReference type="EMBL" id="MUJZ01014984">
    <property type="protein sequence ID" value="OTF81166.1"/>
    <property type="molecule type" value="Genomic_DNA"/>
</dbReference>
<reference evidence="1 2" key="1">
    <citation type="submission" date="2017-03" db="EMBL/GenBank/DDBJ databases">
        <title>Genome Survey of Euroglyphus maynei.</title>
        <authorList>
            <person name="Arlian L.G."/>
            <person name="Morgan M.S."/>
            <person name="Rider S.D."/>
        </authorList>
    </citation>
    <scope>NUCLEOTIDE SEQUENCE [LARGE SCALE GENOMIC DNA]</scope>
    <source>
        <strain evidence="1">Arlian Lab</strain>
        <tissue evidence="1">Whole body</tissue>
    </source>
</reference>
<evidence type="ECO:0000313" key="1">
    <source>
        <dbReference type="EMBL" id="OTF81166.1"/>
    </source>
</evidence>
<name>A0A1Y3BNJ4_EURMA</name>
<dbReference type="OrthoDB" id="6435661at2759"/>
<feature type="non-terminal residue" evidence="1">
    <location>
        <position position="81"/>
    </location>
</feature>
<evidence type="ECO:0000313" key="2">
    <source>
        <dbReference type="Proteomes" id="UP000194236"/>
    </source>
</evidence>
<dbReference type="InterPro" id="IPR008042">
    <property type="entry name" value="Retrotrans_Pao"/>
</dbReference>
<dbReference type="AlphaFoldDB" id="A0A1Y3BNJ4"/>
<organism evidence="1 2">
    <name type="scientific">Euroglyphus maynei</name>
    <name type="common">Mayne's house dust mite</name>
    <dbReference type="NCBI Taxonomy" id="6958"/>
    <lineage>
        <taxon>Eukaryota</taxon>
        <taxon>Metazoa</taxon>
        <taxon>Ecdysozoa</taxon>
        <taxon>Arthropoda</taxon>
        <taxon>Chelicerata</taxon>
        <taxon>Arachnida</taxon>
        <taxon>Acari</taxon>
        <taxon>Acariformes</taxon>
        <taxon>Sarcoptiformes</taxon>
        <taxon>Astigmata</taxon>
        <taxon>Psoroptidia</taxon>
        <taxon>Analgoidea</taxon>
        <taxon>Pyroglyphidae</taxon>
        <taxon>Pyroglyphinae</taxon>
        <taxon>Euroglyphus</taxon>
    </lineage>
</organism>